<accession>A0A5C2S756</accession>
<protein>
    <submittedName>
        <fullName evidence="2">Uncharacterized protein</fullName>
    </submittedName>
</protein>
<proteinExistence type="predicted"/>
<sequence>MSDLQTYRETRTLFPRAGFFGVLTLQGEKMLAEAVPGISPDSEEMQAVRAIGPVQCLALCAQLCSICTPFDASALYRCFLVATTPPPAQSSITSVPIDRHGHGADSSSPSSSSPAAVEIKPDPPLPIHGCHFWKNGDVSVRIQRRNSMFDHARASYVHPLAAANLSRTYWDGNPRLADCAQSEAALEWRLIADTLGWTGQNTAKLYPLAEFSLDVPSSSSFPYCSPSEYHDAVEQVRSITLQAWKHRFQHMARDDVPADTYSHVCYTEPLATATFL</sequence>
<organism evidence="2 3">
    <name type="scientific">Lentinus tigrinus ALCF2SS1-6</name>
    <dbReference type="NCBI Taxonomy" id="1328759"/>
    <lineage>
        <taxon>Eukaryota</taxon>
        <taxon>Fungi</taxon>
        <taxon>Dikarya</taxon>
        <taxon>Basidiomycota</taxon>
        <taxon>Agaricomycotina</taxon>
        <taxon>Agaricomycetes</taxon>
        <taxon>Polyporales</taxon>
        <taxon>Polyporaceae</taxon>
        <taxon>Lentinus</taxon>
    </lineage>
</organism>
<dbReference type="OrthoDB" id="2741785at2759"/>
<evidence type="ECO:0000313" key="2">
    <source>
        <dbReference type="EMBL" id="RPD59531.1"/>
    </source>
</evidence>
<dbReference type="AlphaFoldDB" id="A0A5C2S756"/>
<reference evidence="2" key="1">
    <citation type="journal article" date="2018" name="Genome Biol. Evol.">
        <title>Genomics and development of Lentinus tigrinus, a white-rot wood-decaying mushroom with dimorphic fruiting bodies.</title>
        <authorList>
            <person name="Wu B."/>
            <person name="Xu Z."/>
            <person name="Knudson A."/>
            <person name="Carlson A."/>
            <person name="Chen N."/>
            <person name="Kovaka S."/>
            <person name="LaButti K."/>
            <person name="Lipzen A."/>
            <person name="Pennachio C."/>
            <person name="Riley R."/>
            <person name="Schakwitz W."/>
            <person name="Umezawa K."/>
            <person name="Ohm R.A."/>
            <person name="Grigoriev I.V."/>
            <person name="Nagy L.G."/>
            <person name="Gibbons J."/>
            <person name="Hibbett D."/>
        </authorList>
    </citation>
    <scope>NUCLEOTIDE SEQUENCE [LARGE SCALE GENOMIC DNA]</scope>
    <source>
        <strain evidence="2">ALCF2SS1-6</strain>
    </source>
</reference>
<keyword evidence="3" id="KW-1185">Reference proteome</keyword>
<feature type="region of interest" description="Disordered" evidence="1">
    <location>
        <begin position="91"/>
        <end position="118"/>
    </location>
</feature>
<dbReference type="EMBL" id="ML122269">
    <property type="protein sequence ID" value="RPD59531.1"/>
    <property type="molecule type" value="Genomic_DNA"/>
</dbReference>
<name>A0A5C2S756_9APHY</name>
<dbReference type="Proteomes" id="UP000313359">
    <property type="component" value="Unassembled WGS sequence"/>
</dbReference>
<gene>
    <name evidence="2" type="ORF">L227DRAFT_653846</name>
</gene>
<evidence type="ECO:0000256" key="1">
    <source>
        <dbReference type="SAM" id="MobiDB-lite"/>
    </source>
</evidence>
<evidence type="ECO:0000313" key="3">
    <source>
        <dbReference type="Proteomes" id="UP000313359"/>
    </source>
</evidence>